<dbReference type="InterPro" id="IPR037171">
    <property type="entry name" value="NagB/RpiA_transferase-like"/>
</dbReference>
<keyword evidence="5" id="KW-0413">Isomerase</keyword>
<dbReference type="FunFam" id="3.40.50.1360:FF:000001">
    <property type="entry name" value="Ribose-5-phosphate isomerase A"/>
    <property type="match status" value="1"/>
</dbReference>
<gene>
    <name evidence="6" type="primary">RPI3</name>
    <name evidence="6" type="ORF">SNEC2469_LOCUS30444</name>
</gene>
<evidence type="ECO:0000256" key="2">
    <source>
        <dbReference type="ARBA" id="ARBA00004988"/>
    </source>
</evidence>
<dbReference type="PANTHER" id="PTHR43748:SF3">
    <property type="entry name" value="RIBOSE-5-PHOSPHATE ISOMERASE 3, CHLOROPLASTIC-RELATED"/>
    <property type="match status" value="1"/>
</dbReference>
<dbReference type="AlphaFoldDB" id="A0A813BFA8"/>
<evidence type="ECO:0000256" key="3">
    <source>
        <dbReference type="ARBA" id="ARBA00008088"/>
    </source>
</evidence>
<sequence length="522" mass="55802">MLPGSESTAAAGASCSSGVEIDQTEALLQHLAMKGSICFHHIAVWHQASWMGVVDHHTLVYEYFSERRLRSLKIDWGKDGFFFADGSEDPCPAGDVLSRKMCRVTGMEVCQQLERVTWKKYDLMKWNCQQFCRHMFEQVPEVYTGSGIFSRYFQDEGDRTSPPAPIFVGVAPSFIRAMCKCETLFAYENPKHGSIKPRLANSPAMAPSTSSMVLGAAATAWFTGLAFTAPGQVRTAPAQARPGNVRGARAQSGSTGFSGATALGGVCVTMALARGGKSMRKALSQDELKKMVGYKAVDDYVQSGTVIGLGTGSTAAFAVERVGEKLKSGELKDIIAIPTSIRTQEQAESLGIPLATLDTHSDLDVAIDGADEVDPALNLVKGGGGALFREKIVEMCAKKFIVIVDESKLCDGLGPGFPVPVEIVPFCHEHTMRKIASLPALKGCEPVLRLGDVANNQPDGDEPAVTDNGNYIVDLKFTSPISDPVAAGEQLKATVGVVDHGLFTSMTTACIIAGKEGIIVKD</sequence>
<dbReference type="Pfam" id="PF06026">
    <property type="entry name" value="Rib_5-P_isom_A"/>
    <property type="match status" value="1"/>
</dbReference>
<protein>
    <recommendedName>
        <fullName evidence="4">ribose-5-phosphate isomerase</fullName>
        <ecNumber evidence="4">5.3.1.6</ecNumber>
    </recommendedName>
</protein>
<dbReference type="CDD" id="cd01398">
    <property type="entry name" value="RPI_A"/>
    <property type="match status" value="1"/>
</dbReference>
<dbReference type="NCBIfam" id="NF001924">
    <property type="entry name" value="PRK00702.1"/>
    <property type="match status" value="1"/>
</dbReference>
<dbReference type="GO" id="GO:0009052">
    <property type="term" value="P:pentose-phosphate shunt, non-oxidative branch"/>
    <property type="evidence" value="ECO:0007669"/>
    <property type="project" value="InterPro"/>
</dbReference>
<comment type="similarity">
    <text evidence="3">Belongs to the ribose 5-phosphate isomerase family.</text>
</comment>
<dbReference type="SUPFAM" id="SSF75445">
    <property type="entry name" value="D-ribose-5-phosphate isomerase (RpiA), lid domain"/>
    <property type="match status" value="1"/>
</dbReference>
<dbReference type="OrthoDB" id="1555531at2759"/>
<name>A0A813BFA8_9DINO</name>
<dbReference type="Gene3D" id="3.40.50.1360">
    <property type="match status" value="1"/>
</dbReference>
<comment type="catalytic activity">
    <reaction evidence="1">
        <text>aldehydo-D-ribose 5-phosphate = D-ribulose 5-phosphate</text>
        <dbReference type="Rhea" id="RHEA:14657"/>
        <dbReference type="ChEBI" id="CHEBI:58121"/>
        <dbReference type="ChEBI" id="CHEBI:58273"/>
        <dbReference type="EC" id="5.3.1.6"/>
    </reaction>
</comment>
<dbReference type="EMBL" id="CAJNJA010071096">
    <property type="protein sequence ID" value="CAE7902974.1"/>
    <property type="molecule type" value="Genomic_DNA"/>
</dbReference>
<dbReference type="UniPathway" id="UPA00115">
    <property type="reaction ID" value="UER00412"/>
</dbReference>
<evidence type="ECO:0000256" key="5">
    <source>
        <dbReference type="ARBA" id="ARBA00023235"/>
    </source>
</evidence>
<organism evidence="6 7">
    <name type="scientific">Symbiodinium necroappetens</name>
    <dbReference type="NCBI Taxonomy" id="1628268"/>
    <lineage>
        <taxon>Eukaryota</taxon>
        <taxon>Sar</taxon>
        <taxon>Alveolata</taxon>
        <taxon>Dinophyceae</taxon>
        <taxon>Suessiales</taxon>
        <taxon>Symbiodiniaceae</taxon>
        <taxon>Symbiodinium</taxon>
    </lineage>
</organism>
<evidence type="ECO:0000313" key="6">
    <source>
        <dbReference type="EMBL" id="CAE7902974.1"/>
    </source>
</evidence>
<dbReference type="NCBIfam" id="TIGR00021">
    <property type="entry name" value="rpiA"/>
    <property type="match status" value="1"/>
</dbReference>
<dbReference type="InterPro" id="IPR004788">
    <property type="entry name" value="Ribose5P_isomerase_type_A"/>
</dbReference>
<proteinExistence type="inferred from homology"/>
<keyword evidence="7" id="KW-1185">Reference proteome</keyword>
<dbReference type="HAMAP" id="MF_00170">
    <property type="entry name" value="Rib_5P_isom_A"/>
    <property type="match status" value="1"/>
</dbReference>
<reference evidence="6" key="1">
    <citation type="submission" date="2021-02" db="EMBL/GenBank/DDBJ databases">
        <authorList>
            <person name="Dougan E. K."/>
            <person name="Rhodes N."/>
            <person name="Thang M."/>
            <person name="Chan C."/>
        </authorList>
    </citation>
    <scope>NUCLEOTIDE SEQUENCE</scope>
</reference>
<dbReference type="Proteomes" id="UP000601435">
    <property type="component" value="Unassembled WGS sequence"/>
</dbReference>
<dbReference type="PANTHER" id="PTHR43748">
    <property type="entry name" value="RIBOSE-5-PHOSPHATE ISOMERASE 3, CHLOROPLASTIC-RELATED"/>
    <property type="match status" value="1"/>
</dbReference>
<dbReference type="EC" id="5.3.1.6" evidence="4"/>
<accession>A0A813BFA8</accession>
<evidence type="ECO:0000256" key="1">
    <source>
        <dbReference type="ARBA" id="ARBA00001713"/>
    </source>
</evidence>
<dbReference type="SUPFAM" id="SSF100950">
    <property type="entry name" value="NagB/RpiA/CoA transferase-like"/>
    <property type="match status" value="1"/>
</dbReference>
<evidence type="ECO:0000313" key="7">
    <source>
        <dbReference type="Proteomes" id="UP000601435"/>
    </source>
</evidence>
<dbReference type="GO" id="GO:0004751">
    <property type="term" value="F:ribose-5-phosphate isomerase activity"/>
    <property type="evidence" value="ECO:0007669"/>
    <property type="project" value="UniProtKB-EC"/>
</dbReference>
<dbReference type="InterPro" id="IPR050262">
    <property type="entry name" value="Ribose-5P_isomerase"/>
</dbReference>
<comment type="caution">
    <text evidence="6">The sequence shown here is derived from an EMBL/GenBank/DDBJ whole genome shotgun (WGS) entry which is preliminary data.</text>
</comment>
<evidence type="ECO:0000256" key="4">
    <source>
        <dbReference type="ARBA" id="ARBA00011959"/>
    </source>
</evidence>
<dbReference type="Gene3D" id="3.30.70.260">
    <property type="match status" value="1"/>
</dbReference>
<dbReference type="InterPro" id="IPR020672">
    <property type="entry name" value="Ribose5P_isomerase_typA_subgr"/>
</dbReference>
<comment type="pathway">
    <text evidence="2">Carbohydrate degradation; pentose phosphate pathway; D-ribose 5-phosphate from D-ribulose 5-phosphate (non-oxidative stage): step 1/1.</text>
</comment>